<keyword evidence="1" id="KW-1133">Transmembrane helix</keyword>
<evidence type="ECO:0000313" key="2">
    <source>
        <dbReference type="EMBL" id="QHT78621.1"/>
    </source>
</evidence>
<keyword evidence="1" id="KW-0812">Transmembrane</keyword>
<feature type="transmembrane region" description="Helical" evidence="1">
    <location>
        <begin position="84"/>
        <end position="103"/>
    </location>
</feature>
<accession>A0A6C0HDB8</accession>
<protein>
    <submittedName>
        <fullName evidence="2">Uncharacterized protein</fullName>
    </submittedName>
</protein>
<reference evidence="2" key="1">
    <citation type="journal article" date="2020" name="Nature">
        <title>Giant virus diversity and host interactions through global metagenomics.</title>
        <authorList>
            <person name="Schulz F."/>
            <person name="Roux S."/>
            <person name="Paez-Espino D."/>
            <person name="Jungbluth S."/>
            <person name="Walsh D.A."/>
            <person name="Denef V.J."/>
            <person name="McMahon K.D."/>
            <person name="Konstantinidis K.T."/>
            <person name="Eloe-Fadrosh E.A."/>
            <person name="Kyrpides N.C."/>
            <person name="Woyke T."/>
        </authorList>
    </citation>
    <scope>NUCLEOTIDE SEQUENCE</scope>
    <source>
        <strain evidence="2">GVMAG-M-3300023179-92</strain>
    </source>
</reference>
<proteinExistence type="predicted"/>
<evidence type="ECO:0000256" key="1">
    <source>
        <dbReference type="SAM" id="Phobius"/>
    </source>
</evidence>
<sequence>MTFNDFLKNPTVYVLSKTIKVLNKNDETSTQRILNVINNYGKTTERFYPKNSDLEYLPLIIGLIAAYISWNCNSRKGYTLLEKIIFSFFAFIFGGVYLLYYFLVRYDECK</sequence>
<dbReference type="EMBL" id="MN739934">
    <property type="protein sequence ID" value="QHT78621.1"/>
    <property type="molecule type" value="Genomic_DNA"/>
</dbReference>
<feature type="transmembrane region" description="Helical" evidence="1">
    <location>
        <begin position="56"/>
        <end position="72"/>
    </location>
</feature>
<dbReference type="AlphaFoldDB" id="A0A6C0HDB8"/>
<name>A0A6C0HDB8_9ZZZZ</name>
<organism evidence="2">
    <name type="scientific">viral metagenome</name>
    <dbReference type="NCBI Taxonomy" id="1070528"/>
    <lineage>
        <taxon>unclassified sequences</taxon>
        <taxon>metagenomes</taxon>
        <taxon>organismal metagenomes</taxon>
    </lineage>
</organism>
<keyword evidence="1" id="KW-0472">Membrane</keyword>